<dbReference type="NCBIfam" id="TIGR01977">
    <property type="entry name" value="am_tr_V_EF2568"/>
    <property type="match status" value="1"/>
</dbReference>
<dbReference type="InterPro" id="IPR015421">
    <property type="entry name" value="PyrdxlP-dep_Trfase_major"/>
</dbReference>
<keyword evidence="4" id="KW-0663">Pyridoxal phosphate</keyword>
<evidence type="ECO:0000259" key="7">
    <source>
        <dbReference type="Pfam" id="PF00266"/>
    </source>
</evidence>
<dbReference type="PANTHER" id="PTHR43586">
    <property type="entry name" value="CYSTEINE DESULFURASE"/>
    <property type="match status" value="1"/>
</dbReference>
<evidence type="ECO:0000256" key="5">
    <source>
        <dbReference type="ARBA" id="ARBA00050776"/>
    </source>
</evidence>
<dbReference type="InterPro" id="IPR010969">
    <property type="entry name" value="Cys_dSase-rel_unknwn_funct"/>
</dbReference>
<dbReference type="RefSeq" id="WP_004094982.1">
    <property type="nucleotide sequence ID" value="NZ_AFGF01000074.1"/>
</dbReference>
<comment type="cofactor">
    <cofactor evidence="1 6">
        <name>pyridoxal 5'-phosphate</name>
        <dbReference type="ChEBI" id="CHEBI:597326"/>
    </cofactor>
</comment>
<dbReference type="Proteomes" id="UP000003240">
    <property type="component" value="Unassembled WGS sequence"/>
</dbReference>
<dbReference type="EC" id="2.8.1.7" evidence="3"/>
<dbReference type="Pfam" id="PF00266">
    <property type="entry name" value="Aminotran_5"/>
    <property type="match status" value="1"/>
</dbReference>
<dbReference type="GO" id="GO:0016829">
    <property type="term" value="F:lyase activity"/>
    <property type="evidence" value="ECO:0007669"/>
    <property type="project" value="UniProtKB-KW"/>
</dbReference>
<dbReference type="AlphaFoldDB" id="F7NIG3"/>
<proteinExistence type="inferred from homology"/>
<evidence type="ECO:0000256" key="4">
    <source>
        <dbReference type="ARBA" id="ARBA00022898"/>
    </source>
</evidence>
<dbReference type="InterPro" id="IPR016454">
    <property type="entry name" value="Cysteine_dSase"/>
</dbReference>
<dbReference type="InterPro" id="IPR015422">
    <property type="entry name" value="PyrdxlP-dep_Trfase_small"/>
</dbReference>
<keyword evidence="8" id="KW-0456">Lyase</keyword>
<evidence type="ECO:0000313" key="8">
    <source>
        <dbReference type="EMBL" id="EGO64193.1"/>
    </source>
</evidence>
<dbReference type="Gene3D" id="3.90.1150.10">
    <property type="entry name" value="Aspartate Aminotransferase, domain 1"/>
    <property type="match status" value="1"/>
</dbReference>
<gene>
    <name evidence="8" type="ORF">ALO_09329</name>
</gene>
<accession>F7NIG3</accession>
<protein>
    <recommendedName>
        <fullName evidence="3">cysteine desulfurase</fullName>
        <ecNumber evidence="3">2.8.1.7</ecNumber>
    </recommendedName>
</protein>
<reference evidence="8 9" key="1">
    <citation type="journal article" date="2011" name="EMBO J.">
        <title>Structural diversity of bacterial flagellar motors.</title>
        <authorList>
            <person name="Chen S."/>
            <person name="Beeby M."/>
            <person name="Murphy G.E."/>
            <person name="Leadbetter J.R."/>
            <person name="Hendrixson D.R."/>
            <person name="Briegel A."/>
            <person name="Li Z."/>
            <person name="Shi J."/>
            <person name="Tocheva E.I."/>
            <person name="Muller A."/>
            <person name="Dobro M.J."/>
            <person name="Jensen G.J."/>
        </authorList>
    </citation>
    <scope>NUCLEOTIDE SEQUENCE [LARGE SCALE GENOMIC DNA]</scope>
    <source>
        <strain evidence="8 9">DSM 6540</strain>
    </source>
</reference>
<keyword evidence="9" id="KW-1185">Reference proteome</keyword>
<evidence type="ECO:0000256" key="2">
    <source>
        <dbReference type="ARBA" id="ARBA00010447"/>
    </source>
</evidence>
<feature type="domain" description="Aminotransferase class V" evidence="7">
    <location>
        <begin position="2"/>
        <end position="368"/>
    </location>
</feature>
<comment type="similarity">
    <text evidence="2">Belongs to the class-V pyridoxal-phosphate-dependent aminotransferase family. Csd subfamily.</text>
</comment>
<evidence type="ECO:0000256" key="1">
    <source>
        <dbReference type="ARBA" id="ARBA00001933"/>
    </source>
</evidence>
<comment type="caution">
    <text evidence="8">The sequence shown here is derived from an EMBL/GenBank/DDBJ whole genome shotgun (WGS) entry which is preliminary data.</text>
</comment>
<dbReference type="InterPro" id="IPR015424">
    <property type="entry name" value="PyrdxlP-dep_Trfase"/>
</dbReference>
<dbReference type="Gene3D" id="3.40.640.10">
    <property type="entry name" value="Type I PLP-dependent aspartate aminotransferase-like (Major domain)"/>
    <property type="match status" value="1"/>
</dbReference>
<dbReference type="PROSITE" id="PS00595">
    <property type="entry name" value="AA_TRANSFER_CLASS_5"/>
    <property type="match status" value="1"/>
</dbReference>
<dbReference type="SUPFAM" id="SSF53383">
    <property type="entry name" value="PLP-dependent transferases"/>
    <property type="match status" value="1"/>
</dbReference>
<evidence type="ECO:0000256" key="3">
    <source>
        <dbReference type="ARBA" id="ARBA00012239"/>
    </source>
</evidence>
<dbReference type="PIRSF" id="PIRSF005572">
    <property type="entry name" value="NifS"/>
    <property type="match status" value="1"/>
</dbReference>
<name>F7NIG3_9FIRM</name>
<dbReference type="InterPro" id="IPR020578">
    <property type="entry name" value="Aminotrans_V_PyrdxlP_BS"/>
</dbReference>
<dbReference type="STRING" id="1009370.ALO_09329"/>
<dbReference type="eggNOG" id="COG0520">
    <property type="taxonomic scope" value="Bacteria"/>
</dbReference>
<dbReference type="InterPro" id="IPR000192">
    <property type="entry name" value="Aminotrans_V_dom"/>
</dbReference>
<organism evidence="8 9">
    <name type="scientific">Acetonema longum DSM 6540</name>
    <dbReference type="NCBI Taxonomy" id="1009370"/>
    <lineage>
        <taxon>Bacteria</taxon>
        <taxon>Bacillati</taxon>
        <taxon>Bacillota</taxon>
        <taxon>Negativicutes</taxon>
        <taxon>Acetonemataceae</taxon>
        <taxon>Acetonema</taxon>
    </lineage>
</organism>
<dbReference type="PANTHER" id="PTHR43586:SF4">
    <property type="entry name" value="ISOPENICILLIN N EPIMERASE"/>
    <property type="match status" value="1"/>
</dbReference>
<dbReference type="EMBL" id="AFGF01000074">
    <property type="protein sequence ID" value="EGO64193.1"/>
    <property type="molecule type" value="Genomic_DNA"/>
</dbReference>
<sequence>MIYLDNAATTWPKPEAVYQAVDHCLRYVAGSPGRGGHSGAWEAGRILMEAREELAALFGIGESTQIGFCYNATDALNTALLGFLQPGDRVLATAMEHNAVARPLRYLADKGVQVEVLSCDQTGQLSLEGLRQALRRKTSAVVVCHGSNVTGAVQPLAEIGGLTRQAGAAFIVDAAQTGGVEPIQVQAMGIDLLAFSGHKGLLGPQGIAGLYVRPGTKLIPLRYGGTGSLSESDLQPDFMPDMLESGTSNTPGIAGLKAGVEFIRRTGLETIRDWEMKLTGQLMDGLSQLPGVVIHGPRGLTGRTAVVSVTASGWDSAGLARRLSSDYGIACRGGLHCAHWAHRRMGTQTSGLVRFSPGFFNTEQDIQKTIDAMKSILGEE</sequence>
<dbReference type="GO" id="GO:0031071">
    <property type="term" value="F:cysteine desulfurase activity"/>
    <property type="evidence" value="ECO:0007669"/>
    <property type="project" value="UniProtKB-EC"/>
</dbReference>
<comment type="catalytic activity">
    <reaction evidence="5">
        <text>(sulfur carrier)-H + L-cysteine = (sulfur carrier)-SH + L-alanine</text>
        <dbReference type="Rhea" id="RHEA:43892"/>
        <dbReference type="Rhea" id="RHEA-COMP:14737"/>
        <dbReference type="Rhea" id="RHEA-COMP:14739"/>
        <dbReference type="ChEBI" id="CHEBI:29917"/>
        <dbReference type="ChEBI" id="CHEBI:35235"/>
        <dbReference type="ChEBI" id="CHEBI:57972"/>
        <dbReference type="ChEBI" id="CHEBI:64428"/>
        <dbReference type="EC" id="2.8.1.7"/>
    </reaction>
</comment>
<evidence type="ECO:0000313" key="9">
    <source>
        <dbReference type="Proteomes" id="UP000003240"/>
    </source>
</evidence>
<evidence type="ECO:0000256" key="6">
    <source>
        <dbReference type="RuleBase" id="RU004504"/>
    </source>
</evidence>
<dbReference type="OrthoDB" id="9804366at2"/>